<dbReference type="EMBL" id="OX459940">
    <property type="protein sequence ID" value="CAI9174382.1"/>
    <property type="molecule type" value="Genomic_DNA"/>
</dbReference>
<proteinExistence type="predicted"/>
<accession>A0ABN8ZKE6</accession>
<keyword evidence="3" id="KW-1185">Reference proteome</keyword>
<sequence length="221" mass="24338">MAGPRGLAPSPFFLRSLQPRPRRSYPASRLPESPAAAAVSSRPADSSSDLVQELSQDTHSLPGPPPRSRFHRSLAESEELGETSRERAHHHWPSEGGRGERKKQFLGCLLPLPSPFRLSDDPHYVKVHRAKGVREVQSQRGREGTGTCGLKRTQLEGGATVLERFVRRRFAEQRLELGLMGEMAAGGAGARGDDHGTSEVRHFEGKMKKGMESLGNDINYI</sequence>
<organism evidence="2 3">
    <name type="scientific">Rangifer tarandus platyrhynchus</name>
    <name type="common">Svalbard reindeer</name>
    <dbReference type="NCBI Taxonomy" id="3082113"/>
    <lineage>
        <taxon>Eukaryota</taxon>
        <taxon>Metazoa</taxon>
        <taxon>Chordata</taxon>
        <taxon>Craniata</taxon>
        <taxon>Vertebrata</taxon>
        <taxon>Euteleostomi</taxon>
        <taxon>Mammalia</taxon>
        <taxon>Eutheria</taxon>
        <taxon>Laurasiatheria</taxon>
        <taxon>Artiodactyla</taxon>
        <taxon>Ruminantia</taxon>
        <taxon>Pecora</taxon>
        <taxon>Cervidae</taxon>
        <taxon>Odocoileinae</taxon>
        <taxon>Rangifer</taxon>
    </lineage>
</organism>
<protein>
    <submittedName>
        <fullName evidence="2">Uncharacterized protein</fullName>
    </submittedName>
</protein>
<dbReference type="Proteomes" id="UP001176941">
    <property type="component" value="Chromosome 4"/>
</dbReference>
<gene>
    <name evidence="2" type="ORF">MRATA1EN1_LOCUS23344</name>
</gene>
<feature type="region of interest" description="Disordered" evidence="1">
    <location>
        <begin position="1"/>
        <end position="100"/>
    </location>
</feature>
<evidence type="ECO:0000313" key="3">
    <source>
        <dbReference type="Proteomes" id="UP001176941"/>
    </source>
</evidence>
<evidence type="ECO:0000256" key="1">
    <source>
        <dbReference type="SAM" id="MobiDB-lite"/>
    </source>
</evidence>
<reference evidence="2" key="1">
    <citation type="submission" date="2023-04" db="EMBL/GenBank/DDBJ databases">
        <authorList>
            <consortium name="ELIXIR-Norway"/>
        </authorList>
    </citation>
    <scope>NUCLEOTIDE SEQUENCE [LARGE SCALE GENOMIC DNA]</scope>
</reference>
<name>A0ABN8ZKE6_RANTA</name>
<evidence type="ECO:0000313" key="2">
    <source>
        <dbReference type="EMBL" id="CAI9174382.1"/>
    </source>
</evidence>
<feature type="compositionally biased region" description="Low complexity" evidence="1">
    <location>
        <begin position="33"/>
        <end position="49"/>
    </location>
</feature>